<gene>
    <name evidence="2" type="ORF">AVDCRST_MAG10-1404</name>
</gene>
<sequence>MRHFDGDVGEMPVPPLDDRALEALLSGGSSAQSGFDWLLPFVEELGEASRGSAPPMTPALALLVAEGFSIDKVELPAPNAAGRSTWTRKPVLTGLAAKFASLGMVGKAAMGLTLVAASTTAAGAAGVLPAPAQHAVATVVDAATPFTFPDETKDKANFGATVSADATGGSDGAPGVDGKAVSDAARNKTKPDDTPGAPAGNGVGANTGAKGLDRANQTPAAGHAPTSVPGGGGAAVVPGAPAANGLGTANSTPAAGKVPTSVPPVTRAAPAGAPGPNGLDTPGTTPAAGRGPARP</sequence>
<dbReference type="AlphaFoldDB" id="A0A6J4HYG9"/>
<evidence type="ECO:0000256" key="1">
    <source>
        <dbReference type="SAM" id="MobiDB-lite"/>
    </source>
</evidence>
<protein>
    <submittedName>
        <fullName evidence="2">Uncharacterized protein</fullName>
    </submittedName>
</protein>
<feature type="compositionally biased region" description="Low complexity" evidence="1">
    <location>
        <begin position="268"/>
        <end position="278"/>
    </location>
</feature>
<organism evidence="2">
    <name type="scientific">uncultured Acidimicrobiales bacterium</name>
    <dbReference type="NCBI Taxonomy" id="310071"/>
    <lineage>
        <taxon>Bacteria</taxon>
        <taxon>Bacillati</taxon>
        <taxon>Actinomycetota</taxon>
        <taxon>Acidimicrobiia</taxon>
        <taxon>Acidimicrobiales</taxon>
        <taxon>environmental samples</taxon>
    </lineage>
</organism>
<accession>A0A6J4HYG9</accession>
<feature type="region of interest" description="Disordered" evidence="1">
    <location>
        <begin position="164"/>
        <end position="295"/>
    </location>
</feature>
<reference evidence="2" key="1">
    <citation type="submission" date="2020-02" db="EMBL/GenBank/DDBJ databases">
        <authorList>
            <person name="Meier V. D."/>
        </authorList>
    </citation>
    <scope>NUCLEOTIDE SEQUENCE</scope>
    <source>
        <strain evidence="2">AVDCRST_MAG10</strain>
    </source>
</reference>
<name>A0A6J4HYG9_9ACTN</name>
<evidence type="ECO:0000313" key="2">
    <source>
        <dbReference type="EMBL" id="CAA9237031.1"/>
    </source>
</evidence>
<dbReference type="EMBL" id="CADCTB010000095">
    <property type="protein sequence ID" value="CAA9237031.1"/>
    <property type="molecule type" value="Genomic_DNA"/>
</dbReference>
<proteinExistence type="predicted"/>